<dbReference type="Proteomes" id="UP000041254">
    <property type="component" value="Unassembled WGS sequence"/>
</dbReference>
<protein>
    <submittedName>
        <fullName evidence="2">Uncharacterized protein</fullName>
    </submittedName>
</protein>
<proteinExistence type="predicted"/>
<keyword evidence="3" id="KW-1185">Reference proteome</keyword>
<sequence>MPGYPLFLYGHAAPAVAPLRPANATQRRHPSAPLQQPPGPQTPEASGDQGQLSCYGKFMRCIGFNECLCCRSSNKSSQKANTDDSRTRPSAASAAEQPVARQGLGEARPWQHGHLVAFSGEWEGCLYRTPDGLNCGDRPGSSSAPWALCLADASRPDQARFPTWQRDPPLPMVDTLTCKGLTMAEELLRRPHVNKALCLGDSPYDHGAMDLALQHPGLATRGLDVTKIKMIYNASHFKLIAEQLSVVREELHEWLKSSDMHSTNFELKQHIWGGFVYGHRLAGGPLPDWRDGWQPKGLQMDIRIRALIKETVFTAGRRKWYFRIVACILYLSAYFPRVSAFTTRAIISHRTTRRTASPSPALYSPFSAAADAYAVCSLGAAVLMGPHMDHPSGSGSNGDICGEERAFFAESNDTTPLYDSHFVIKVQRETEAMSGAAALQAISPDGPAERHEWLPEIIALLSTSS</sequence>
<evidence type="ECO:0000256" key="1">
    <source>
        <dbReference type="SAM" id="MobiDB-lite"/>
    </source>
</evidence>
<feature type="region of interest" description="Disordered" evidence="1">
    <location>
        <begin position="22"/>
        <end position="49"/>
    </location>
</feature>
<dbReference type="VEuPathDB" id="CryptoDB:Vbra_15907"/>
<dbReference type="AlphaFoldDB" id="A0A0G4FNX0"/>
<organism evidence="2 3">
    <name type="scientific">Vitrella brassicaformis (strain CCMP3155)</name>
    <dbReference type="NCBI Taxonomy" id="1169540"/>
    <lineage>
        <taxon>Eukaryota</taxon>
        <taxon>Sar</taxon>
        <taxon>Alveolata</taxon>
        <taxon>Colpodellida</taxon>
        <taxon>Vitrellaceae</taxon>
        <taxon>Vitrella</taxon>
    </lineage>
</organism>
<gene>
    <name evidence="2" type="ORF">Vbra_15907</name>
</gene>
<evidence type="ECO:0000313" key="3">
    <source>
        <dbReference type="Proteomes" id="UP000041254"/>
    </source>
</evidence>
<name>A0A0G4FNX0_VITBC</name>
<evidence type="ECO:0000313" key="2">
    <source>
        <dbReference type="EMBL" id="CEM15924.1"/>
    </source>
</evidence>
<accession>A0A0G4FNX0</accession>
<feature type="region of interest" description="Disordered" evidence="1">
    <location>
        <begin position="74"/>
        <end position="106"/>
    </location>
</feature>
<reference evidence="2 3" key="1">
    <citation type="submission" date="2014-11" db="EMBL/GenBank/DDBJ databases">
        <authorList>
            <person name="Zhu J."/>
            <person name="Qi W."/>
            <person name="Song R."/>
        </authorList>
    </citation>
    <scope>NUCLEOTIDE SEQUENCE [LARGE SCALE GENOMIC DNA]</scope>
</reference>
<dbReference type="InParanoid" id="A0A0G4FNX0"/>
<dbReference type="EMBL" id="CDMY01000474">
    <property type="protein sequence ID" value="CEM15924.1"/>
    <property type="molecule type" value="Genomic_DNA"/>
</dbReference>